<protein>
    <submittedName>
        <fullName evidence="3">Uncharacterized protein</fullName>
    </submittedName>
</protein>
<gene>
    <name evidence="3" type="ORF">L596_011310</name>
</gene>
<dbReference type="EMBL" id="AZBU02000003">
    <property type="protein sequence ID" value="TKR86792.1"/>
    <property type="molecule type" value="Genomic_DNA"/>
</dbReference>
<keyword evidence="1" id="KW-0472">Membrane</keyword>
<dbReference type="AlphaFoldDB" id="A0A4U5NU05"/>
<keyword evidence="1" id="KW-0812">Transmembrane</keyword>
<evidence type="ECO:0000313" key="4">
    <source>
        <dbReference type="Proteomes" id="UP000298663"/>
    </source>
</evidence>
<reference evidence="3 4" key="1">
    <citation type="journal article" date="2015" name="Genome Biol.">
        <title>Comparative genomics of Steinernema reveals deeply conserved gene regulatory networks.</title>
        <authorList>
            <person name="Dillman A.R."/>
            <person name="Macchietto M."/>
            <person name="Porter C.F."/>
            <person name="Rogers A."/>
            <person name="Williams B."/>
            <person name="Antoshechkin I."/>
            <person name="Lee M.M."/>
            <person name="Goodwin Z."/>
            <person name="Lu X."/>
            <person name="Lewis E.E."/>
            <person name="Goodrich-Blair H."/>
            <person name="Stock S.P."/>
            <person name="Adams B.J."/>
            <person name="Sternberg P.W."/>
            <person name="Mortazavi A."/>
        </authorList>
    </citation>
    <scope>NUCLEOTIDE SEQUENCE [LARGE SCALE GENOMIC DNA]</scope>
    <source>
        <strain evidence="3 4">ALL</strain>
    </source>
</reference>
<proteinExistence type="predicted"/>
<feature type="transmembrane region" description="Helical" evidence="1">
    <location>
        <begin position="92"/>
        <end position="117"/>
    </location>
</feature>
<reference evidence="3 4" key="2">
    <citation type="journal article" date="2019" name="G3 (Bethesda)">
        <title>Hybrid Assembly of the Genome of the Entomopathogenic Nematode Steinernema carpocapsae Identifies the X-Chromosome.</title>
        <authorList>
            <person name="Serra L."/>
            <person name="Macchietto M."/>
            <person name="Macias-Munoz A."/>
            <person name="McGill C.J."/>
            <person name="Rodriguez I.M."/>
            <person name="Rodriguez B."/>
            <person name="Murad R."/>
            <person name="Mortazavi A."/>
        </authorList>
    </citation>
    <scope>NUCLEOTIDE SEQUENCE [LARGE SCALE GENOMIC DNA]</scope>
    <source>
        <strain evidence="3 4">ALL</strain>
    </source>
</reference>
<dbReference type="Proteomes" id="UP000298663">
    <property type="component" value="Unassembled WGS sequence"/>
</dbReference>
<keyword evidence="2" id="KW-0732">Signal</keyword>
<feature type="chain" id="PRO_5020917446" evidence="2">
    <location>
        <begin position="23"/>
        <end position="122"/>
    </location>
</feature>
<accession>A0A4U5NU05</accession>
<evidence type="ECO:0000256" key="2">
    <source>
        <dbReference type="SAM" id="SignalP"/>
    </source>
</evidence>
<feature type="signal peptide" evidence="2">
    <location>
        <begin position="1"/>
        <end position="22"/>
    </location>
</feature>
<sequence length="122" mass="13812">MKRSVLFASVLVFFFVVKHSDATEYRRNLETTSDSSATSNKVNRNDRRYKVRIVANVNSPATTKEPEIRFPENGSDQTGPKHGSFYNSFNSVYGVLAAYLVIIFCLCLCLLGIFLFLKCSRL</sequence>
<evidence type="ECO:0000313" key="3">
    <source>
        <dbReference type="EMBL" id="TKR86792.1"/>
    </source>
</evidence>
<comment type="caution">
    <text evidence="3">The sequence shown here is derived from an EMBL/GenBank/DDBJ whole genome shotgun (WGS) entry which is preliminary data.</text>
</comment>
<keyword evidence="4" id="KW-1185">Reference proteome</keyword>
<name>A0A4U5NU05_STECR</name>
<keyword evidence="1" id="KW-1133">Transmembrane helix</keyword>
<evidence type="ECO:0000256" key="1">
    <source>
        <dbReference type="SAM" id="Phobius"/>
    </source>
</evidence>
<organism evidence="3 4">
    <name type="scientific">Steinernema carpocapsae</name>
    <name type="common">Entomopathogenic nematode</name>
    <dbReference type="NCBI Taxonomy" id="34508"/>
    <lineage>
        <taxon>Eukaryota</taxon>
        <taxon>Metazoa</taxon>
        <taxon>Ecdysozoa</taxon>
        <taxon>Nematoda</taxon>
        <taxon>Chromadorea</taxon>
        <taxon>Rhabditida</taxon>
        <taxon>Tylenchina</taxon>
        <taxon>Panagrolaimomorpha</taxon>
        <taxon>Strongyloidoidea</taxon>
        <taxon>Steinernematidae</taxon>
        <taxon>Steinernema</taxon>
    </lineage>
</organism>